<dbReference type="SUPFAM" id="SSF50985">
    <property type="entry name" value="RCC1/BLIP-II"/>
    <property type="match status" value="1"/>
</dbReference>
<dbReference type="InterPro" id="IPR051553">
    <property type="entry name" value="Ran_GTPase-activating"/>
</dbReference>
<organism evidence="2 3">
    <name type="scientific">Anaeramoeba ignava</name>
    <name type="common">Anaerobic marine amoeba</name>
    <dbReference type="NCBI Taxonomy" id="1746090"/>
    <lineage>
        <taxon>Eukaryota</taxon>
        <taxon>Metamonada</taxon>
        <taxon>Anaeramoebidae</taxon>
        <taxon>Anaeramoeba</taxon>
    </lineage>
</organism>
<dbReference type="PANTHER" id="PTHR45982">
    <property type="entry name" value="REGULATOR OF CHROMOSOME CONDENSATION"/>
    <property type="match status" value="1"/>
</dbReference>
<sequence>MNTFLPCFSQENGKQILHQFNQDIIEISSGNLTTLITIKEGNVYQYSERNSPSILKLDISNIKQAKVGFSHFILLTNDGIVFGKGSTRSAYGRSQNDKLDLNYPNDPFYEIEFFKQNHIFIKAIKAGCCQSYFLTNQDDLYACGVNSNGDCGIKEFISKITEPKLIYKGVKRVFSEDYSFFMFFEDLEGNFFASGRNEASQLGIGTNTPPKGPTKVPQLSGQRVIDISCGYQHSAAVIEDELGFHQIWIAGGSFKPDDRLFRKVQNFDSQKVLNISSHCWTGVLLTAKGELFIFSKFKDFHPQPLDFLYPYSNYLSFYRIEIGSSSIIYPAFIYKSFLIQDLENLLQNRILTDISIQSIDNKFISAHKIIILKRLCENYENQNENENENQK</sequence>
<dbReference type="PANTHER" id="PTHR45982:SF1">
    <property type="entry name" value="REGULATOR OF CHROMOSOME CONDENSATION"/>
    <property type="match status" value="1"/>
</dbReference>
<dbReference type="GO" id="GO:0016874">
    <property type="term" value="F:ligase activity"/>
    <property type="evidence" value="ECO:0007669"/>
    <property type="project" value="UniProtKB-KW"/>
</dbReference>
<dbReference type="EMBL" id="JAPDFW010000081">
    <property type="protein sequence ID" value="KAJ5072497.1"/>
    <property type="molecule type" value="Genomic_DNA"/>
</dbReference>
<dbReference type="InterPro" id="IPR009091">
    <property type="entry name" value="RCC1/BLIP-II"/>
</dbReference>
<dbReference type="AlphaFoldDB" id="A0A9Q0LGK7"/>
<accession>A0A9Q0LGK7</accession>
<gene>
    <name evidence="2" type="ORF">M0811_01512</name>
</gene>
<keyword evidence="2" id="KW-0436">Ligase</keyword>
<keyword evidence="3" id="KW-1185">Reference proteome</keyword>
<evidence type="ECO:0000256" key="1">
    <source>
        <dbReference type="PROSITE-ProRule" id="PRU00235"/>
    </source>
</evidence>
<proteinExistence type="predicted"/>
<dbReference type="Pfam" id="PF00415">
    <property type="entry name" value="RCC1"/>
    <property type="match status" value="1"/>
</dbReference>
<dbReference type="OrthoDB" id="5370059at2759"/>
<dbReference type="PROSITE" id="PS50012">
    <property type="entry name" value="RCC1_3"/>
    <property type="match status" value="1"/>
</dbReference>
<evidence type="ECO:0000313" key="3">
    <source>
        <dbReference type="Proteomes" id="UP001149090"/>
    </source>
</evidence>
<reference evidence="2" key="1">
    <citation type="submission" date="2022-10" db="EMBL/GenBank/DDBJ databases">
        <title>Novel sulphate-reducing endosymbionts in the free-living metamonad Anaeramoeba.</title>
        <authorList>
            <person name="Jerlstrom-Hultqvist J."/>
            <person name="Cepicka I."/>
            <person name="Gallot-Lavallee L."/>
            <person name="Salas-Leiva D."/>
            <person name="Curtis B.A."/>
            <person name="Zahonova K."/>
            <person name="Pipaliya S."/>
            <person name="Dacks J."/>
            <person name="Roger A.J."/>
        </authorList>
    </citation>
    <scope>NUCLEOTIDE SEQUENCE</scope>
    <source>
        <strain evidence="2">BMAN</strain>
    </source>
</reference>
<feature type="repeat" description="RCC1" evidence="1">
    <location>
        <begin position="189"/>
        <end position="240"/>
    </location>
</feature>
<protein>
    <submittedName>
        <fullName evidence="2">Ubiquitin-protein ligase e3a-related</fullName>
    </submittedName>
</protein>
<name>A0A9Q0LGK7_ANAIG</name>
<dbReference type="Proteomes" id="UP001149090">
    <property type="component" value="Unassembled WGS sequence"/>
</dbReference>
<evidence type="ECO:0000313" key="2">
    <source>
        <dbReference type="EMBL" id="KAJ5072497.1"/>
    </source>
</evidence>
<dbReference type="PROSITE" id="PS00626">
    <property type="entry name" value="RCC1_2"/>
    <property type="match status" value="1"/>
</dbReference>
<dbReference type="Gene3D" id="2.130.10.30">
    <property type="entry name" value="Regulator of chromosome condensation 1/beta-lactamase-inhibitor protein II"/>
    <property type="match status" value="1"/>
</dbReference>
<comment type="caution">
    <text evidence="2">The sequence shown here is derived from an EMBL/GenBank/DDBJ whole genome shotgun (WGS) entry which is preliminary data.</text>
</comment>
<dbReference type="InterPro" id="IPR000408">
    <property type="entry name" value="Reg_chr_condens"/>
</dbReference>